<protein>
    <submittedName>
        <fullName evidence="1">Uncharacterized protein</fullName>
    </submittedName>
</protein>
<dbReference type="EMBL" id="BAABME010004416">
    <property type="protein sequence ID" value="GAA0162293.1"/>
    <property type="molecule type" value="Genomic_DNA"/>
</dbReference>
<sequence length="70" mass="7484">MILVLSFTLVSNNIIVTAYSLNQAYIANIASLPFLISFAFKIAAWSESFAFKIAAISTMPQGGSSGGYDE</sequence>
<organism evidence="1 2">
    <name type="scientific">Lithospermum erythrorhizon</name>
    <name type="common">Purple gromwell</name>
    <name type="synonym">Lithospermum officinale var. erythrorhizon</name>
    <dbReference type="NCBI Taxonomy" id="34254"/>
    <lineage>
        <taxon>Eukaryota</taxon>
        <taxon>Viridiplantae</taxon>
        <taxon>Streptophyta</taxon>
        <taxon>Embryophyta</taxon>
        <taxon>Tracheophyta</taxon>
        <taxon>Spermatophyta</taxon>
        <taxon>Magnoliopsida</taxon>
        <taxon>eudicotyledons</taxon>
        <taxon>Gunneridae</taxon>
        <taxon>Pentapetalae</taxon>
        <taxon>asterids</taxon>
        <taxon>lamiids</taxon>
        <taxon>Boraginales</taxon>
        <taxon>Boraginaceae</taxon>
        <taxon>Boraginoideae</taxon>
        <taxon>Lithospermeae</taxon>
        <taxon>Lithospermum</taxon>
    </lineage>
</organism>
<name>A0AAV3QF65_LITER</name>
<keyword evidence="2" id="KW-1185">Reference proteome</keyword>
<gene>
    <name evidence="1" type="ORF">LIER_18416</name>
</gene>
<evidence type="ECO:0000313" key="2">
    <source>
        <dbReference type="Proteomes" id="UP001454036"/>
    </source>
</evidence>
<accession>A0AAV3QF65</accession>
<evidence type="ECO:0000313" key="1">
    <source>
        <dbReference type="EMBL" id="GAA0162293.1"/>
    </source>
</evidence>
<proteinExistence type="predicted"/>
<reference evidence="1 2" key="1">
    <citation type="submission" date="2024-01" db="EMBL/GenBank/DDBJ databases">
        <title>The complete chloroplast genome sequence of Lithospermum erythrorhizon: insights into the phylogenetic relationship among Boraginaceae species and the maternal lineages of purple gromwells.</title>
        <authorList>
            <person name="Okada T."/>
            <person name="Watanabe K."/>
        </authorList>
    </citation>
    <scope>NUCLEOTIDE SEQUENCE [LARGE SCALE GENOMIC DNA]</scope>
</reference>
<comment type="caution">
    <text evidence="1">The sequence shown here is derived from an EMBL/GenBank/DDBJ whole genome shotgun (WGS) entry which is preliminary data.</text>
</comment>
<dbReference type="AlphaFoldDB" id="A0AAV3QF65"/>
<dbReference type="Proteomes" id="UP001454036">
    <property type="component" value="Unassembled WGS sequence"/>
</dbReference>